<protein>
    <recommendedName>
        <fullName evidence="3">Nucleotidyl transferase AbiEii/AbiGii toxin family protein</fullName>
    </recommendedName>
</protein>
<accession>A0A4V2ZBI7</accession>
<sequence>MRLAPFHERLLHAVLPVFDRYGLVLAGGHAMRAHRFTDRPNADLDLATTAEVPPVAEGVRAAFRAAGLRASVIEVTPRTGRLTVEDAGESCPVDLMREVFRRPPVRCGIVPVPSVEDTIGLTMRALHDRGHARDIIDVASVAHLYAFRELEGLGRAHDDGFEPYELASRLECAEFIGDDEFLAHGVDPRRIAEIRGFARAWVEDIKLRRVDDGDADLDDPDLPDID</sequence>
<dbReference type="InterPro" id="IPR014942">
    <property type="entry name" value="AbiEii"/>
</dbReference>
<dbReference type="Proteomes" id="UP000295136">
    <property type="component" value="Unassembled WGS sequence"/>
</dbReference>
<comment type="caution">
    <text evidence="1">The sequence shown here is derived from an EMBL/GenBank/DDBJ whole genome shotgun (WGS) entry which is preliminary data.</text>
</comment>
<dbReference type="EMBL" id="SMLD01000013">
    <property type="protein sequence ID" value="TDE57637.1"/>
    <property type="molecule type" value="Genomic_DNA"/>
</dbReference>
<organism evidence="1 2">
    <name type="scientific">Nonomuraea mesophila</name>
    <dbReference type="NCBI Taxonomy" id="2530382"/>
    <lineage>
        <taxon>Bacteria</taxon>
        <taxon>Bacillati</taxon>
        <taxon>Actinomycetota</taxon>
        <taxon>Actinomycetes</taxon>
        <taxon>Streptosporangiales</taxon>
        <taxon>Streptosporangiaceae</taxon>
        <taxon>Nonomuraea</taxon>
    </lineage>
</organism>
<name>A0A4V2ZBI7_9ACTN</name>
<dbReference type="Pfam" id="PF08843">
    <property type="entry name" value="AbiEii"/>
    <property type="match status" value="1"/>
</dbReference>
<evidence type="ECO:0000313" key="2">
    <source>
        <dbReference type="Proteomes" id="UP000295136"/>
    </source>
</evidence>
<gene>
    <name evidence="1" type="ORF">E1295_07610</name>
</gene>
<keyword evidence="2" id="KW-1185">Reference proteome</keyword>
<evidence type="ECO:0000313" key="1">
    <source>
        <dbReference type="EMBL" id="TDE57637.1"/>
    </source>
</evidence>
<reference evidence="1 2" key="1">
    <citation type="submission" date="2019-03" db="EMBL/GenBank/DDBJ databases">
        <title>Draft genome sequences of novel Actinobacteria.</title>
        <authorList>
            <person name="Sahin N."/>
            <person name="Ay H."/>
            <person name="Saygin H."/>
        </authorList>
    </citation>
    <scope>NUCLEOTIDE SEQUENCE [LARGE SCALE GENOMIC DNA]</scope>
    <source>
        <strain evidence="1 2">6K102</strain>
    </source>
</reference>
<evidence type="ECO:0008006" key="3">
    <source>
        <dbReference type="Google" id="ProtNLM"/>
    </source>
</evidence>
<proteinExistence type="predicted"/>
<dbReference type="AlphaFoldDB" id="A0A4V2ZBI7"/>